<feature type="disulfide bond" evidence="3">
    <location>
        <begin position="1164"/>
        <end position="1191"/>
    </location>
</feature>
<dbReference type="CDD" id="cd00110">
    <property type="entry name" value="LamG"/>
    <property type="match status" value="6"/>
</dbReference>
<dbReference type="InterPro" id="IPR050372">
    <property type="entry name" value="Neurexin-related_CASP"/>
</dbReference>
<feature type="domain" description="Laminin G" evidence="6">
    <location>
        <begin position="124"/>
        <end position="325"/>
    </location>
</feature>
<dbReference type="EMBL" id="JYDV01000055">
    <property type="protein sequence ID" value="KRZ37672.1"/>
    <property type="molecule type" value="Genomic_DNA"/>
</dbReference>
<dbReference type="InterPro" id="IPR000742">
    <property type="entry name" value="EGF"/>
</dbReference>
<dbReference type="PROSITE" id="PS50025">
    <property type="entry name" value="LAM_G_DOMAIN"/>
    <property type="match status" value="6"/>
</dbReference>
<keyword evidence="5" id="KW-1133">Transmembrane helix</keyword>
<feature type="domain" description="EGF-like" evidence="7">
    <location>
        <begin position="321"/>
        <end position="360"/>
    </location>
</feature>
<dbReference type="PROSITE" id="PS00022">
    <property type="entry name" value="EGF_1"/>
    <property type="match status" value="1"/>
</dbReference>
<feature type="domain" description="Laminin G" evidence="6">
    <location>
        <begin position="802"/>
        <end position="985"/>
    </location>
</feature>
<reference evidence="8 9" key="1">
    <citation type="submission" date="2015-01" db="EMBL/GenBank/DDBJ databases">
        <title>Evolution of Trichinella species and genotypes.</title>
        <authorList>
            <person name="Korhonen P.K."/>
            <person name="Edoardo P."/>
            <person name="Giuseppe L.R."/>
            <person name="Gasser R.B."/>
        </authorList>
    </citation>
    <scope>NUCLEOTIDE SEQUENCE [LARGE SCALE GENOMIC DNA]</scope>
    <source>
        <strain evidence="8">ISS176</strain>
    </source>
</reference>
<dbReference type="GO" id="GO:0016020">
    <property type="term" value="C:membrane"/>
    <property type="evidence" value="ECO:0007669"/>
    <property type="project" value="UniProtKB-SubCell"/>
</dbReference>
<evidence type="ECO:0000256" key="2">
    <source>
        <dbReference type="PROSITE-ProRule" id="PRU00076"/>
    </source>
</evidence>
<keyword evidence="1 2" id="KW-1015">Disulfide bond</keyword>
<feature type="domain" description="Laminin G" evidence="6">
    <location>
        <begin position="578"/>
        <end position="759"/>
    </location>
</feature>
<dbReference type="InterPro" id="IPR013320">
    <property type="entry name" value="ConA-like_dom_sf"/>
</dbReference>
<evidence type="ECO:0000259" key="7">
    <source>
        <dbReference type="PROSITE" id="PS50026"/>
    </source>
</evidence>
<dbReference type="PANTHER" id="PTHR15036:SF89">
    <property type="entry name" value="NEUREXIN 1, ISOFORM F"/>
    <property type="match status" value="1"/>
</dbReference>
<dbReference type="SMART" id="SM00181">
    <property type="entry name" value="EGF"/>
    <property type="match status" value="2"/>
</dbReference>
<feature type="domain" description="EGF-like" evidence="7">
    <location>
        <begin position="762"/>
        <end position="799"/>
    </location>
</feature>
<evidence type="ECO:0000256" key="3">
    <source>
        <dbReference type="PROSITE-ProRule" id="PRU00122"/>
    </source>
</evidence>
<dbReference type="CDD" id="cd00054">
    <property type="entry name" value="EGF_CA"/>
    <property type="match status" value="1"/>
</dbReference>
<accession>A0A0V1JRU3</accession>
<evidence type="ECO:0000256" key="5">
    <source>
        <dbReference type="SAM" id="Phobius"/>
    </source>
</evidence>
<keyword evidence="5" id="KW-0812">Transmembrane</keyword>
<feature type="domain" description="Laminin G" evidence="6">
    <location>
        <begin position="1232"/>
        <end position="1430"/>
    </location>
</feature>
<keyword evidence="5" id="KW-0472">Membrane</keyword>
<dbReference type="PROSITE" id="PS50026">
    <property type="entry name" value="EGF_3"/>
    <property type="match status" value="2"/>
</dbReference>
<dbReference type="Proteomes" id="UP000054826">
    <property type="component" value="Unassembled WGS sequence"/>
</dbReference>
<dbReference type="SMART" id="SM00282">
    <property type="entry name" value="LamG"/>
    <property type="match status" value="6"/>
</dbReference>
<evidence type="ECO:0000259" key="6">
    <source>
        <dbReference type="PROSITE" id="PS50025"/>
    </source>
</evidence>
<feature type="transmembrane region" description="Helical" evidence="5">
    <location>
        <begin position="1668"/>
        <end position="1688"/>
    </location>
</feature>
<name>A0A0V1JRU3_TRIPS</name>
<dbReference type="Gene3D" id="2.60.120.200">
    <property type="match status" value="6"/>
</dbReference>
<dbReference type="SUPFAM" id="SSF49899">
    <property type="entry name" value="Concanavalin A-like lectins/glucanases"/>
    <property type="match status" value="6"/>
</dbReference>
<feature type="compositionally biased region" description="Low complexity" evidence="4">
    <location>
        <begin position="1572"/>
        <end position="1588"/>
    </location>
</feature>
<feature type="region of interest" description="Disordered" evidence="4">
    <location>
        <begin position="1560"/>
        <end position="1600"/>
    </location>
</feature>
<feature type="domain" description="Laminin G" evidence="6">
    <location>
        <begin position="1013"/>
        <end position="1191"/>
    </location>
</feature>
<organism evidence="8 9">
    <name type="scientific">Trichinella pseudospiralis</name>
    <name type="common">Parasitic roundworm</name>
    <dbReference type="NCBI Taxonomy" id="6337"/>
    <lineage>
        <taxon>Eukaryota</taxon>
        <taxon>Metazoa</taxon>
        <taxon>Ecdysozoa</taxon>
        <taxon>Nematoda</taxon>
        <taxon>Enoplea</taxon>
        <taxon>Dorylaimia</taxon>
        <taxon>Trichinellida</taxon>
        <taxon>Trichinellidae</taxon>
        <taxon>Trichinella</taxon>
    </lineage>
</organism>
<evidence type="ECO:0000256" key="1">
    <source>
        <dbReference type="ARBA" id="ARBA00023157"/>
    </source>
</evidence>
<dbReference type="Gene3D" id="2.10.25.10">
    <property type="entry name" value="Laminin"/>
    <property type="match status" value="1"/>
</dbReference>
<comment type="caution">
    <text evidence="2">Lacks conserved residue(s) required for the propagation of feature annotation.</text>
</comment>
<proteinExistence type="predicted"/>
<evidence type="ECO:0000313" key="9">
    <source>
        <dbReference type="Proteomes" id="UP000054826"/>
    </source>
</evidence>
<keyword evidence="2" id="KW-0245">EGF-like domain</keyword>
<gene>
    <name evidence="8" type="primary">nrxn1a</name>
    <name evidence="8" type="ORF">T4C_5147</name>
</gene>
<dbReference type="Pfam" id="PF02210">
    <property type="entry name" value="Laminin_G_2"/>
    <property type="match status" value="6"/>
</dbReference>
<feature type="domain" description="Laminin G" evidence="6">
    <location>
        <begin position="365"/>
        <end position="570"/>
    </location>
</feature>
<dbReference type="PANTHER" id="PTHR15036">
    <property type="entry name" value="PIKACHURIN-LIKE PROTEIN"/>
    <property type="match status" value="1"/>
</dbReference>
<comment type="caution">
    <text evidence="8">The sequence shown here is derived from an EMBL/GenBank/DDBJ whole genome shotgun (WGS) entry which is preliminary data.</text>
</comment>
<dbReference type="InterPro" id="IPR001791">
    <property type="entry name" value="Laminin_G"/>
</dbReference>
<evidence type="ECO:0000313" key="8">
    <source>
        <dbReference type="EMBL" id="KRZ37672.1"/>
    </source>
</evidence>
<protein>
    <submittedName>
        <fullName evidence="8">Neurexin-1a</fullName>
    </submittedName>
</protein>
<sequence>MFALKIINFNDVKEKFFINAKRGNRLVGFVEKHHNVGSVMTDRSQVVSNSSPLDSATVACDWQRCLGKSIGWIFFVNHHQTSVLKVAATAAVGQCSCLCQCLSSIADAFILLALFNFGTIPVPAITLEGSTSSYARFPRWHQAFENVLSVELRTKKPNALLIYIDDSGLGNFYEISIFEGKIRLQFRLGARQLKNNTATQLAVNGTRAKLLQVEEVQVDDGQWHRVVLYHFWETVKLQVDHSVVFSKVLDQQDFVFADYEQSSDVYVGGLPVAMQASSLSFPFAKTLPRFEGSIRNLIYRTVPHGITAPSILQADGIRESDNDYCTTSTTSYCSGHGICYSSDTGPMCNCDLGRYGDTCLSEKKTLEVMLFAGQLFGFDRWSIKNGILSRSEQVKLQFKTRRQSGLLFLYGNDMEFVRIALQNGAVSAVSKLQKTVQDARVVPFKSNFADQKLGFGDGQWHSLTFSRKLNQFNPDSMTATVSTVKLSVDDVFSSVRDVVEQSMFYTNFIYVGGVMQSLSNETNSLWTNFSGCLRNVHFIADQRQIDLLEELNRRQSGVVQTVVGNVTRECRRSLSVEAVTFVNWHSSLALTNRWTGGNDGQLVAFKFRTNEPYGLLLHCGPAEPHLSDFLAVEIFAGHLYFLINLGSGTTRLQASGRLVADGHWHSVNMTRRWRSGQIYVDNWRVDFSTPGKEKVLDTANVFQFGYSTVEARHLPPSVWTATLGRGFVGCLKDVTLDGVSLDLIGLLPHQSQRDVVVGCYDMLPQCTEVSCRNGGRCIEGWNRYHCDCSAVFYSGDRCEQEMFVANFESSSQIVVNFFNPIRTQVEDVRLKFRSKKANALLMLALDLRRKICFGLRLVNRRLEFFLSSSTFFQNVHWDVKLRENYWHSIALFRTGQRLELVLDGDRLLEKEIIISFMQPLQLQYDRLYIGSAEVDAIAEQREKMFYSENDHFEGEMADFQFNGLQLLTLAWHGQIGHSGNGADGAGVGGAGGLSTVVDVRSINVLYSAERDFVVSFQADSFAKMSLEKSTLLDKKLEVSFTFRTTEKNGVLLYRHGDSRNFLLVELFNGRLICRFNSTDYKHALQSDHPLPLNDHNWHHVVFYDSAQSGEIRLVVDNYTSNWSSDSVRPTPVRYNASLVIGYPGVEVAERLVDVLQSERGFQGCLVNFKIDGSLVRLLQDSEMQANLRQGCTKMCQRELCIGKDGCPLEKVPADCDCLLTEISDLYCFNQSVAYRFGPRPGTVLFRLDENSHVGPVPDRVLMGMVTYQADAVVMQMVTLPDNRQTFELLIENGYFTVKFRDQYGESVLSEKSIQLNDGQYHFIQFNRSRLDLSLQIDQKERVATKMKGQTSSTTASWMKHTDRWIALGGRFDGQVQTKRRHFRRDNNLPFSDAFYGILSSVLVNDYRLLELASAGDERVILVGDVRRHHFNHNESQLETTTANEETTTTTTTTTAAAATIGEDIFASNNNNVDDLEKIAASEENDALDELQTLMATDPVQWSSAAAAAAAAASATTTTTTASLDELLLSGEGDSQQLASCSQLLDDEDCSAEQNELITPVFRFDEPDESEPSSQTSSSTTSQRQQQQTVTEPNHQKTIDDVSGSANLMINPTIESATFKSVTGSSVPGTGLPYVTLLSGRESKQSTAPETTVKLDDMLNNKGFPRTSVIAGVSVGLVVLLTLILFYVFKCRQDPHTAIIADYTSINNNDDNNTDGKSNNVSLDKNKQQCNNNNSNNKLNECFAQSMAVMIPRYASFFPGQSKSVKEWYV</sequence>
<feature type="disulfide bond" evidence="2">
    <location>
        <begin position="350"/>
        <end position="359"/>
    </location>
</feature>
<evidence type="ECO:0000256" key="4">
    <source>
        <dbReference type="SAM" id="MobiDB-lite"/>
    </source>
</evidence>